<dbReference type="RefSeq" id="WP_377360170.1">
    <property type="nucleotide sequence ID" value="NZ_JBHTCM010000018.1"/>
</dbReference>
<feature type="domain" description="Sigma 54 modulation/S30EA ribosomal protein C-terminal" evidence="5">
    <location>
        <begin position="145"/>
        <end position="199"/>
    </location>
</feature>
<sequence length="211" mass="22982">MQVTVKGKQLDVGDALRSHVTDTISALVAKYFGNPLDATVVISRDAHLFKADIQVHVGRGILLQSYGEATEPYPAFDDAAEKVAKRMRRYKRRMRDHHGRAAEEAPLLARKYILEAPPLDDGDADDQVDSLDAGTDAAQAGDEGQQPMIIAEMETAIQTLTVGEAVMRMDLTDIPALMFRNRAHGGLNMVYRRPDGNIGWVDPAGTGVQGA</sequence>
<dbReference type="NCBIfam" id="TIGR00741">
    <property type="entry name" value="yfiA"/>
    <property type="match status" value="1"/>
</dbReference>
<dbReference type="PANTHER" id="PTHR33231">
    <property type="entry name" value="30S RIBOSOMAL PROTEIN"/>
    <property type="match status" value="1"/>
</dbReference>
<dbReference type="CDD" id="cd00552">
    <property type="entry name" value="RaiA"/>
    <property type="match status" value="1"/>
</dbReference>
<dbReference type="PANTHER" id="PTHR33231:SF1">
    <property type="entry name" value="30S RIBOSOMAL PROTEIN"/>
    <property type="match status" value="1"/>
</dbReference>
<dbReference type="Proteomes" id="UP001596456">
    <property type="component" value="Unassembled WGS sequence"/>
</dbReference>
<keyword evidence="7" id="KW-1185">Reference proteome</keyword>
<comment type="subcellular location">
    <subcellularLocation>
        <location evidence="4">Cytoplasm</location>
    </subcellularLocation>
</comment>
<evidence type="ECO:0000256" key="4">
    <source>
        <dbReference type="HAMAP-Rule" id="MF_00839"/>
    </source>
</evidence>
<keyword evidence="1 4" id="KW-0810">Translation regulation</keyword>
<dbReference type="Gene3D" id="3.30.505.50">
    <property type="entry name" value="Sigma 54 modulation/S30EA ribosomal protein, C-terminal domain"/>
    <property type="match status" value="1"/>
</dbReference>
<keyword evidence="4" id="KW-0963">Cytoplasm</keyword>
<protein>
    <recommendedName>
        <fullName evidence="3 4">Ribosome hibernation promoting factor</fullName>
        <shortName evidence="4">HPF</shortName>
    </recommendedName>
</protein>
<dbReference type="EMBL" id="JBHTCM010000018">
    <property type="protein sequence ID" value="MFC7334620.1"/>
    <property type="molecule type" value="Genomic_DNA"/>
</dbReference>
<dbReference type="Gene3D" id="3.30.160.100">
    <property type="entry name" value="Ribosome hibernation promotion factor-like"/>
    <property type="match status" value="1"/>
</dbReference>
<dbReference type="InterPro" id="IPR050574">
    <property type="entry name" value="HPF/YfiA_ribosome-assoc"/>
</dbReference>
<evidence type="ECO:0000256" key="3">
    <source>
        <dbReference type="ARBA" id="ARBA00041148"/>
    </source>
</evidence>
<dbReference type="Pfam" id="PF02482">
    <property type="entry name" value="Ribosomal_S30AE"/>
    <property type="match status" value="1"/>
</dbReference>
<comment type="similarity">
    <text evidence="4">Belongs to the HPF/YfiA ribosome-associated protein family. Long HPF subfamily.</text>
</comment>
<dbReference type="InterPro" id="IPR034694">
    <property type="entry name" value="HPF_long/plastid"/>
</dbReference>
<evidence type="ECO:0000259" key="5">
    <source>
        <dbReference type="Pfam" id="PF16321"/>
    </source>
</evidence>
<reference evidence="7" key="1">
    <citation type="journal article" date="2019" name="Int. J. Syst. Evol. Microbiol.">
        <title>The Global Catalogue of Microorganisms (GCM) 10K type strain sequencing project: providing services to taxonomists for standard genome sequencing and annotation.</title>
        <authorList>
            <consortium name="The Broad Institute Genomics Platform"/>
            <consortium name="The Broad Institute Genome Sequencing Center for Infectious Disease"/>
            <person name="Wu L."/>
            <person name="Ma J."/>
        </authorList>
    </citation>
    <scope>NUCLEOTIDE SEQUENCE [LARGE SCALE GENOMIC DNA]</scope>
    <source>
        <strain evidence="7">CGMCC 1.16275</strain>
    </source>
</reference>
<comment type="function">
    <text evidence="4">Required for dimerization of active 70S ribosomes into 100S ribosomes in stationary phase; 100S ribosomes are translationally inactive and sometimes present during exponential growth.</text>
</comment>
<dbReference type="SUPFAM" id="SSF69754">
    <property type="entry name" value="Ribosome binding protein Y (YfiA homologue)"/>
    <property type="match status" value="1"/>
</dbReference>
<dbReference type="InterPro" id="IPR036567">
    <property type="entry name" value="RHF-like"/>
</dbReference>
<name>A0ABW2L057_9PROT</name>
<comment type="subunit">
    <text evidence="2">Associates exclusively with 100S ribosomes, which are dimers of 70S ribosomes.</text>
</comment>
<proteinExistence type="inferred from homology"/>
<organism evidence="6 7">
    <name type="scientific">Rhodocista pekingensis</name>
    <dbReference type="NCBI Taxonomy" id="201185"/>
    <lineage>
        <taxon>Bacteria</taxon>
        <taxon>Pseudomonadati</taxon>
        <taxon>Pseudomonadota</taxon>
        <taxon>Alphaproteobacteria</taxon>
        <taxon>Rhodospirillales</taxon>
        <taxon>Azospirillaceae</taxon>
        <taxon>Rhodocista</taxon>
    </lineage>
</organism>
<dbReference type="HAMAP" id="MF_00839">
    <property type="entry name" value="HPF"/>
    <property type="match status" value="1"/>
</dbReference>
<evidence type="ECO:0000313" key="6">
    <source>
        <dbReference type="EMBL" id="MFC7334620.1"/>
    </source>
</evidence>
<dbReference type="InterPro" id="IPR003489">
    <property type="entry name" value="RHF/RaiA"/>
</dbReference>
<accession>A0ABW2L057</accession>
<comment type="caution">
    <text evidence="6">The sequence shown here is derived from an EMBL/GenBank/DDBJ whole genome shotgun (WGS) entry which is preliminary data.</text>
</comment>
<dbReference type="InterPro" id="IPR038416">
    <property type="entry name" value="Ribosom_S30AE_C_sf"/>
</dbReference>
<evidence type="ECO:0000256" key="2">
    <source>
        <dbReference type="ARBA" id="ARBA00038695"/>
    </source>
</evidence>
<dbReference type="Pfam" id="PF16321">
    <property type="entry name" value="Ribosom_S30AE_C"/>
    <property type="match status" value="1"/>
</dbReference>
<evidence type="ECO:0000313" key="7">
    <source>
        <dbReference type="Proteomes" id="UP001596456"/>
    </source>
</evidence>
<gene>
    <name evidence="4 6" type="primary">hpf</name>
    <name evidence="6" type="ORF">ACFQPS_15745</name>
</gene>
<comment type="subunit">
    <text evidence="4">Interacts with 100S ribosomes.</text>
</comment>
<dbReference type="InterPro" id="IPR032528">
    <property type="entry name" value="Ribosom_S30AE_C"/>
</dbReference>
<evidence type="ECO:0000256" key="1">
    <source>
        <dbReference type="ARBA" id="ARBA00022845"/>
    </source>
</evidence>